<dbReference type="Proteomes" id="UP000235619">
    <property type="component" value="Unassembled WGS sequence"/>
</dbReference>
<dbReference type="Gene3D" id="1.10.196.30">
    <property type="match status" value="1"/>
</dbReference>
<dbReference type="NCBIfam" id="TIGR02619">
    <property type="entry name" value="putative CRISPR-associated protein, APE2256 family"/>
    <property type="match status" value="1"/>
</dbReference>
<accession>A0A2N7QET2</accession>
<evidence type="ECO:0000313" key="2">
    <source>
        <dbReference type="EMBL" id="PMP97178.1"/>
    </source>
</evidence>
<comment type="caution">
    <text evidence="2">The sequence shown here is derived from an EMBL/GenBank/DDBJ whole genome shotgun (WGS) entry which is preliminary data.</text>
</comment>
<organism evidence="2 3">
    <name type="scientific">Thermodesulfobacterium geofontis</name>
    <dbReference type="NCBI Taxonomy" id="1295609"/>
    <lineage>
        <taxon>Bacteria</taxon>
        <taxon>Pseudomonadati</taxon>
        <taxon>Thermodesulfobacteriota</taxon>
        <taxon>Thermodesulfobacteria</taxon>
        <taxon>Thermodesulfobacteriales</taxon>
        <taxon>Thermodesulfobacteriaceae</taxon>
        <taxon>Thermodesulfobacterium</taxon>
    </lineage>
</organism>
<proteinExistence type="predicted"/>
<gene>
    <name evidence="2" type="ORF">C0169_03790</name>
</gene>
<dbReference type="Gene3D" id="3.40.50.10770">
    <property type="entry name" value="Hypothetical protein VC1899 like domain (Restriction endonuclease-like)"/>
    <property type="match status" value="1"/>
</dbReference>
<name>A0A2N7QET2_9BACT</name>
<dbReference type="InterPro" id="IPR013442">
    <property type="entry name" value="SSO1393-like"/>
</dbReference>
<dbReference type="EMBL" id="PNJD01000229">
    <property type="protein sequence ID" value="PMP97178.1"/>
    <property type="molecule type" value="Genomic_DNA"/>
</dbReference>
<dbReference type="Pfam" id="PF09651">
    <property type="entry name" value="Cas_APE2256"/>
    <property type="match status" value="1"/>
</dbReference>
<protein>
    <recommendedName>
        <fullName evidence="1">CRISPR system ring nuclease SSO1393-like domain-containing protein</fullName>
    </recommendedName>
</protein>
<reference evidence="2 3" key="1">
    <citation type="submission" date="2018-01" db="EMBL/GenBank/DDBJ databases">
        <title>Metagenomic assembled genomes from two thermal pools in the Uzon Caldera, Kamchatka, Russia.</title>
        <authorList>
            <person name="Wilkins L."/>
            <person name="Ettinger C."/>
        </authorList>
    </citation>
    <scope>NUCLEOTIDE SEQUENCE [LARGE SCALE GENOMIC DNA]</scope>
    <source>
        <strain evidence="2">ARK-04</strain>
    </source>
</reference>
<dbReference type="AlphaFoldDB" id="A0A2N7QET2"/>
<evidence type="ECO:0000313" key="3">
    <source>
        <dbReference type="Proteomes" id="UP000235619"/>
    </source>
</evidence>
<feature type="domain" description="CRISPR system ring nuclease SSO1393-like" evidence="1">
    <location>
        <begin position="58"/>
        <end position="200"/>
    </location>
</feature>
<sequence>MKEFHIISSGVSLLTNAQKAGILPRDKEIKDEDFWKTLLDNPKEIEKLKDFIKENPYKHSAELNTFLRAVKEKDPSQVEVYLFGTKTASNELCRRAITEYLKELGYTAYLTIEISGYFWEAKRFDERRAVNEFEKGVTDLLDDLIRIAKKKIKEGYIVYFNPTGGLKAHVIATALAGFLVGVQVYYMHEEFNELVFLPRLLYLPKGKEMEILNRLYNNTIISGPEAEKLFQDFPEEIERLETYSLIYVEYDEITSKPYRVKITNKGKLIVEGFKNESNLSDREI</sequence>
<evidence type="ECO:0000259" key="1">
    <source>
        <dbReference type="Pfam" id="PF09651"/>
    </source>
</evidence>